<evidence type="ECO:0008006" key="5">
    <source>
        <dbReference type="Google" id="ProtNLM"/>
    </source>
</evidence>
<organism evidence="3 4">
    <name type="scientific">Microbacterium maritypicum</name>
    <name type="common">Microbacterium liquefaciens</name>
    <dbReference type="NCBI Taxonomy" id="33918"/>
    <lineage>
        <taxon>Bacteria</taxon>
        <taxon>Bacillati</taxon>
        <taxon>Actinomycetota</taxon>
        <taxon>Actinomycetes</taxon>
        <taxon>Micrococcales</taxon>
        <taxon>Microbacteriaceae</taxon>
        <taxon>Microbacterium</taxon>
    </lineage>
</organism>
<protein>
    <recommendedName>
        <fullName evidence="5">Methyltransferase domain-containing protein</fullName>
    </recommendedName>
</protein>
<dbReference type="Pfam" id="PF13578">
    <property type="entry name" value="Methyltransf_24"/>
    <property type="match status" value="1"/>
</dbReference>
<dbReference type="GO" id="GO:0008168">
    <property type="term" value="F:methyltransferase activity"/>
    <property type="evidence" value="ECO:0007669"/>
    <property type="project" value="UniProtKB-KW"/>
</dbReference>
<name>A0A4Y4BB21_MICMQ</name>
<dbReference type="PANTHER" id="PTHR40048:SF1">
    <property type="entry name" value="RHAMNOSYL O-METHYLTRANSFERASE"/>
    <property type="match status" value="1"/>
</dbReference>
<dbReference type="InterPro" id="IPR029063">
    <property type="entry name" value="SAM-dependent_MTases_sf"/>
</dbReference>
<proteinExistence type="predicted"/>
<reference evidence="3 4" key="1">
    <citation type="submission" date="2019-06" db="EMBL/GenBank/DDBJ databases">
        <title>Whole genome shotgun sequence of Microbacterium liquefaciens NBRC 15037.</title>
        <authorList>
            <person name="Hosoyama A."/>
            <person name="Uohara A."/>
            <person name="Ohji S."/>
            <person name="Ichikawa N."/>
        </authorList>
    </citation>
    <scope>NUCLEOTIDE SEQUENCE [LARGE SCALE GENOMIC DNA]</scope>
    <source>
        <strain evidence="3 4">NBRC 15037</strain>
    </source>
</reference>
<gene>
    <name evidence="3" type="ORF">MLI01_24290</name>
</gene>
<dbReference type="Gene3D" id="3.40.50.150">
    <property type="entry name" value="Vaccinia Virus protein VP39"/>
    <property type="match status" value="1"/>
</dbReference>
<evidence type="ECO:0000256" key="1">
    <source>
        <dbReference type="ARBA" id="ARBA00022603"/>
    </source>
</evidence>
<evidence type="ECO:0000313" key="3">
    <source>
        <dbReference type="EMBL" id="GEC76284.1"/>
    </source>
</evidence>
<accession>A0A4Y4BB21</accession>
<keyword evidence="2" id="KW-0808">Transferase</keyword>
<evidence type="ECO:0000313" key="4">
    <source>
        <dbReference type="Proteomes" id="UP000317410"/>
    </source>
</evidence>
<keyword evidence="1" id="KW-0489">Methyltransferase</keyword>
<dbReference type="PANTHER" id="PTHR40048">
    <property type="entry name" value="RHAMNOSYL O-METHYLTRANSFERASE"/>
    <property type="match status" value="1"/>
</dbReference>
<dbReference type="AlphaFoldDB" id="A0A4Y4BB21"/>
<evidence type="ECO:0000256" key="2">
    <source>
        <dbReference type="ARBA" id="ARBA00022679"/>
    </source>
</evidence>
<sequence length="307" mass="34672">MEAQARATSSEGMSAVPWLRPTSYWMPAHFVDSAWVTHGAFAAWLIDVLRPRDVVELGTHNAFSCFAFAEAAKRLGHPLTINALDSWEGDDHAGFYDDSIYQSVRSIASRDYPSSVELHRGYFSDTRPRFAAASVDLLHIDGRHGYEDAREDYEQWRDTVRDGGVILFHDIAERRDDFGVWRLWEEISEPGRVFAFEHGHGLGVLAVGDIRHEPLRALFEAETSVADRIRVDFERLGEMIAQVARIPHLEAEVASLHDVVDMLQTERARLSDVIVARDDALAAVHRSASWKVTKPLRAAGRMVRRGR</sequence>
<dbReference type="EMBL" id="BJNQ01000017">
    <property type="protein sequence ID" value="GEC76284.1"/>
    <property type="molecule type" value="Genomic_DNA"/>
</dbReference>
<dbReference type="Proteomes" id="UP000317410">
    <property type="component" value="Unassembled WGS sequence"/>
</dbReference>
<dbReference type="SUPFAM" id="SSF53335">
    <property type="entry name" value="S-adenosyl-L-methionine-dependent methyltransferases"/>
    <property type="match status" value="1"/>
</dbReference>
<dbReference type="GO" id="GO:0005886">
    <property type="term" value="C:plasma membrane"/>
    <property type="evidence" value="ECO:0007669"/>
    <property type="project" value="TreeGrafter"/>
</dbReference>
<dbReference type="GO" id="GO:0071770">
    <property type="term" value="P:DIM/DIP cell wall layer assembly"/>
    <property type="evidence" value="ECO:0007669"/>
    <property type="project" value="TreeGrafter"/>
</dbReference>
<dbReference type="GO" id="GO:0032259">
    <property type="term" value="P:methylation"/>
    <property type="evidence" value="ECO:0007669"/>
    <property type="project" value="UniProtKB-KW"/>
</dbReference>
<comment type="caution">
    <text evidence="3">The sequence shown here is derived from an EMBL/GenBank/DDBJ whole genome shotgun (WGS) entry which is preliminary data.</text>
</comment>